<dbReference type="InterPro" id="IPR001128">
    <property type="entry name" value="Cyt_P450"/>
</dbReference>
<evidence type="ECO:0000256" key="1">
    <source>
        <dbReference type="ARBA" id="ARBA00022723"/>
    </source>
</evidence>
<evidence type="ECO:0000256" key="4">
    <source>
        <dbReference type="PIRSR" id="PIRSR602401-1"/>
    </source>
</evidence>
<accession>A0A2G2Z9U0</accession>
<proteinExistence type="predicted"/>
<organism evidence="5 6">
    <name type="scientific">Capsicum annuum</name>
    <name type="common">Capsicum pepper</name>
    <dbReference type="NCBI Taxonomy" id="4072"/>
    <lineage>
        <taxon>Eukaryota</taxon>
        <taxon>Viridiplantae</taxon>
        <taxon>Streptophyta</taxon>
        <taxon>Embryophyta</taxon>
        <taxon>Tracheophyta</taxon>
        <taxon>Spermatophyta</taxon>
        <taxon>Magnoliopsida</taxon>
        <taxon>eudicotyledons</taxon>
        <taxon>Gunneridae</taxon>
        <taxon>Pentapetalae</taxon>
        <taxon>asterids</taxon>
        <taxon>lamiids</taxon>
        <taxon>Solanales</taxon>
        <taxon>Solanaceae</taxon>
        <taxon>Solanoideae</taxon>
        <taxon>Capsiceae</taxon>
        <taxon>Capsicum</taxon>
    </lineage>
</organism>
<keyword evidence="2" id="KW-0560">Oxidoreductase</keyword>
<dbReference type="PANTHER" id="PTHR24286:SF221">
    <property type="entry name" value="TAXADIENE 5-ALPHA HYDROXYLASE"/>
    <property type="match status" value="1"/>
</dbReference>
<dbReference type="Gramene" id="PHT78758">
    <property type="protein sequence ID" value="PHT78758"/>
    <property type="gene ID" value="T459_16810"/>
</dbReference>
<keyword evidence="3 4" id="KW-0408">Iron</keyword>
<dbReference type="AlphaFoldDB" id="A0A2G2Z9U0"/>
<keyword evidence="1 4" id="KW-0479">Metal-binding</keyword>
<evidence type="ECO:0008006" key="7">
    <source>
        <dbReference type="Google" id="ProtNLM"/>
    </source>
</evidence>
<dbReference type="Pfam" id="PF00067">
    <property type="entry name" value="p450"/>
    <property type="match status" value="1"/>
</dbReference>
<dbReference type="GO" id="GO:0020037">
    <property type="term" value="F:heme binding"/>
    <property type="evidence" value="ECO:0007669"/>
    <property type="project" value="InterPro"/>
</dbReference>
<dbReference type="PANTHER" id="PTHR24286">
    <property type="entry name" value="CYTOCHROME P450 26"/>
    <property type="match status" value="1"/>
</dbReference>
<dbReference type="PRINTS" id="PR00463">
    <property type="entry name" value="EP450I"/>
</dbReference>
<gene>
    <name evidence="5" type="ORF">T459_16810</name>
</gene>
<sequence length="116" mass="13491">MILWKKVESGMPPIFGSFRKAIADIEFDGFTIPKGWTYEKNANFCSFMYVLGTTYSTHNSSEYFDEPQNFDPSRFEELVQPYSFIPFGGGPRLCTRYQLAKLNILIFVHYAVTKYK</sequence>
<dbReference type="GO" id="GO:0005506">
    <property type="term" value="F:iron ion binding"/>
    <property type="evidence" value="ECO:0007669"/>
    <property type="project" value="InterPro"/>
</dbReference>
<comment type="cofactor">
    <cofactor evidence="4">
        <name>heme</name>
        <dbReference type="ChEBI" id="CHEBI:30413"/>
    </cofactor>
</comment>
<evidence type="ECO:0000256" key="2">
    <source>
        <dbReference type="ARBA" id="ARBA00023002"/>
    </source>
</evidence>
<dbReference type="GO" id="GO:0004497">
    <property type="term" value="F:monooxygenase activity"/>
    <property type="evidence" value="ECO:0007669"/>
    <property type="project" value="InterPro"/>
</dbReference>
<reference evidence="5 6" key="1">
    <citation type="journal article" date="2014" name="Nat. Genet.">
        <title>Genome sequence of the hot pepper provides insights into the evolution of pungency in Capsicum species.</title>
        <authorList>
            <person name="Kim S."/>
            <person name="Park M."/>
            <person name="Yeom S.I."/>
            <person name="Kim Y.M."/>
            <person name="Lee J.M."/>
            <person name="Lee H.A."/>
            <person name="Seo E."/>
            <person name="Choi J."/>
            <person name="Cheong K."/>
            <person name="Kim K.T."/>
            <person name="Jung K."/>
            <person name="Lee G.W."/>
            <person name="Oh S.K."/>
            <person name="Bae C."/>
            <person name="Kim S.B."/>
            <person name="Lee H.Y."/>
            <person name="Kim S.Y."/>
            <person name="Kim M.S."/>
            <person name="Kang B.C."/>
            <person name="Jo Y.D."/>
            <person name="Yang H.B."/>
            <person name="Jeong H.J."/>
            <person name="Kang W.H."/>
            <person name="Kwon J.K."/>
            <person name="Shin C."/>
            <person name="Lim J.Y."/>
            <person name="Park J.H."/>
            <person name="Huh J.H."/>
            <person name="Kim J.S."/>
            <person name="Kim B.D."/>
            <person name="Cohen O."/>
            <person name="Paran I."/>
            <person name="Suh M.C."/>
            <person name="Lee S.B."/>
            <person name="Kim Y.K."/>
            <person name="Shin Y."/>
            <person name="Noh S.J."/>
            <person name="Park J."/>
            <person name="Seo Y.S."/>
            <person name="Kwon S.Y."/>
            <person name="Kim H.A."/>
            <person name="Park J.M."/>
            <person name="Kim H.J."/>
            <person name="Choi S.B."/>
            <person name="Bosland P.W."/>
            <person name="Reeves G."/>
            <person name="Jo S.H."/>
            <person name="Lee B.W."/>
            <person name="Cho H.T."/>
            <person name="Choi H.S."/>
            <person name="Lee M.S."/>
            <person name="Yu Y."/>
            <person name="Do Choi Y."/>
            <person name="Park B.S."/>
            <person name="van Deynze A."/>
            <person name="Ashrafi H."/>
            <person name="Hill T."/>
            <person name="Kim W.T."/>
            <person name="Pai H.S."/>
            <person name="Ahn H.K."/>
            <person name="Yeam I."/>
            <person name="Giovannoni J.J."/>
            <person name="Rose J.K."/>
            <person name="Sorensen I."/>
            <person name="Lee S.J."/>
            <person name="Kim R.W."/>
            <person name="Choi I.Y."/>
            <person name="Choi B.S."/>
            <person name="Lim J.S."/>
            <person name="Lee Y.H."/>
            <person name="Choi D."/>
        </authorList>
    </citation>
    <scope>NUCLEOTIDE SEQUENCE [LARGE SCALE GENOMIC DNA]</scope>
    <source>
        <strain evidence="6">cv. CM334</strain>
    </source>
</reference>
<dbReference type="Gene3D" id="1.10.630.10">
    <property type="entry name" value="Cytochrome P450"/>
    <property type="match status" value="1"/>
</dbReference>
<dbReference type="InterPro" id="IPR036396">
    <property type="entry name" value="Cyt_P450_sf"/>
</dbReference>
<keyword evidence="4" id="KW-0349">Heme</keyword>
<evidence type="ECO:0000313" key="5">
    <source>
        <dbReference type="EMBL" id="PHT78758.1"/>
    </source>
</evidence>
<evidence type="ECO:0000313" key="6">
    <source>
        <dbReference type="Proteomes" id="UP000222542"/>
    </source>
</evidence>
<keyword evidence="6" id="KW-1185">Reference proteome</keyword>
<dbReference type="OMA" id="WSEAYSC"/>
<dbReference type="InterPro" id="IPR002401">
    <property type="entry name" value="Cyt_P450_E_grp-I"/>
</dbReference>
<comment type="caution">
    <text evidence="5">The sequence shown here is derived from an EMBL/GenBank/DDBJ whole genome shotgun (WGS) entry which is preliminary data.</text>
</comment>
<dbReference type="Proteomes" id="UP000222542">
    <property type="component" value="Unassembled WGS sequence"/>
</dbReference>
<dbReference type="GO" id="GO:0016705">
    <property type="term" value="F:oxidoreductase activity, acting on paired donors, with incorporation or reduction of molecular oxygen"/>
    <property type="evidence" value="ECO:0007669"/>
    <property type="project" value="InterPro"/>
</dbReference>
<name>A0A2G2Z9U0_CAPAN</name>
<protein>
    <recommendedName>
        <fullName evidence="7">Cytochrome P450</fullName>
    </recommendedName>
</protein>
<reference evidence="5 6" key="2">
    <citation type="journal article" date="2017" name="Genome Biol.">
        <title>New reference genome sequences of hot pepper reveal the massive evolution of plant disease-resistance genes by retroduplication.</title>
        <authorList>
            <person name="Kim S."/>
            <person name="Park J."/>
            <person name="Yeom S.I."/>
            <person name="Kim Y.M."/>
            <person name="Seo E."/>
            <person name="Kim K.T."/>
            <person name="Kim M.S."/>
            <person name="Lee J.M."/>
            <person name="Cheong K."/>
            <person name="Shin H.S."/>
            <person name="Kim S.B."/>
            <person name="Han K."/>
            <person name="Lee J."/>
            <person name="Park M."/>
            <person name="Lee H.A."/>
            <person name="Lee H.Y."/>
            <person name="Lee Y."/>
            <person name="Oh S."/>
            <person name="Lee J.H."/>
            <person name="Choi E."/>
            <person name="Choi E."/>
            <person name="Lee S.E."/>
            <person name="Jeon J."/>
            <person name="Kim H."/>
            <person name="Choi G."/>
            <person name="Song H."/>
            <person name="Lee J."/>
            <person name="Lee S.C."/>
            <person name="Kwon J.K."/>
            <person name="Lee H.Y."/>
            <person name="Koo N."/>
            <person name="Hong Y."/>
            <person name="Kim R.W."/>
            <person name="Kang W.H."/>
            <person name="Huh J.H."/>
            <person name="Kang B.C."/>
            <person name="Yang T.J."/>
            <person name="Lee Y.H."/>
            <person name="Bennetzen J.L."/>
            <person name="Choi D."/>
        </authorList>
    </citation>
    <scope>NUCLEOTIDE SEQUENCE [LARGE SCALE GENOMIC DNA]</scope>
    <source>
        <strain evidence="6">cv. CM334</strain>
    </source>
</reference>
<evidence type="ECO:0000256" key="3">
    <source>
        <dbReference type="ARBA" id="ARBA00023004"/>
    </source>
</evidence>
<dbReference type="SUPFAM" id="SSF48264">
    <property type="entry name" value="Cytochrome P450"/>
    <property type="match status" value="1"/>
</dbReference>
<dbReference type="EMBL" id="AYRZ02000006">
    <property type="protein sequence ID" value="PHT78758.1"/>
    <property type="molecule type" value="Genomic_DNA"/>
</dbReference>
<feature type="binding site" description="axial binding residue" evidence="4">
    <location>
        <position position="94"/>
    </location>
    <ligand>
        <name>heme</name>
        <dbReference type="ChEBI" id="CHEBI:30413"/>
    </ligand>
    <ligandPart>
        <name>Fe</name>
        <dbReference type="ChEBI" id="CHEBI:18248"/>
    </ligandPart>
</feature>